<dbReference type="InterPro" id="IPR050951">
    <property type="entry name" value="Retrovirus_Pol_polyprotein"/>
</dbReference>
<dbReference type="GO" id="GO:0003676">
    <property type="term" value="F:nucleic acid binding"/>
    <property type="evidence" value="ECO:0007669"/>
    <property type="project" value="InterPro"/>
</dbReference>
<keyword evidence="13" id="KW-1185">Reference proteome</keyword>
<dbReference type="InterPro" id="IPR001584">
    <property type="entry name" value="Integrase_cat-core"/>
</dbReference>
<dbReference type="Proteomes" id="UP000663848">
    <property type="component" value="Unassembled WGS sequence"/>
</dbReference>
<dbReference type="OrthoDB" id="2499658at2759"/>
<dbReference type="Proteomes" id="UP000663862">
    <property type="component" value="Unassembled WGS sequence"/>
</dbReference>
<feature type="domain" description="Integrase catalytic" evidence="1">
    <location>
        <begin position="153"/>
        <end position="324"/>
    </location>
</feature>
<evidence type="ECO:0000313" key="7">
    <source>
        <dbReference type="EMBL" id="CAF4234946.1"/>
    </source>
</evidence>
<dbReference type="EMBL" id="CAJNYV010002867">
    <property type="protein sequence ID" value="CAF3508095.1"/>
    <property type="molecule type" value="Genomic_DNA"/>
</dbReference>
<dbReference type="Proteomes" id="UP000663873">
    <property type="component" value="Unassembled WGS sequence"/>
</dbReference>
<evidence type="ECO:0000313" key="2">
    <source>
        <dbReference type="EMBL" id="CAF3196073.1"/>
    </source>
</evidence>
<accession>A0A821SVM8</accession>
<evidence type="ECO:0000313" key="13">
    <source>
        <dbReference type="Proteomes" id="UP000663873"/>
    </source>
</evidence>
<name>A0A821SVM8_9BILA</name>
<organism evidence="11 12">
    <name type="scientific">Rotaria socialis</name>
    <dbReference type="NCBI Taxonomy" id="392032"/>
    <lineage>
        <taxon>Eukaryota</taxon>
        <taxon>Metazoa</taxon>
        <taxon>Spiralia</taxon>
        <taxon>Gnathifera</taxon>
        <taxon>Rotifera</taxon>
        <taxon>Eurotatoria</taxon>
        <taxon>Bdelloidea</taxon>
        <taxon>Philodinida</taxon>
        <taxon>Philodinidae</taxon>
        <taxon>Rotaria</taxon>
    </lineage>
</organism>
<evidence type="ECO:0000313" key="10">
    <source>
        <dbReference type="EMBL" id="CAF4683715.1"/>
    </source>
</evidence>
<comment type="caution">
    <text evidence="11">The sequence shown here is derived from an EMBL/GenBank/DDBJ whole genome shotgun (WGS) entry which is preliminary data.</text>
</comment>
<dbReference type="Proteomes" id="UP000663851">
    <property type="component" value="Unassembled WGS sequence"/>
</dbReference>
<dbReference type="Proteomes" id="UP000663838">
    <property type="component" value="Unassembled WGS sequence"/>
</dbReference>
<evidence type="ECO:0000313" key="5">
    <source>
        <dbReference type="EMBL" id="CAF3436356.1"/>
    </source>
</evidence>
<dbReference type="Proteomes" id="UP000663869">
    <property type="component" value="Unassembled WGS sequence"/>
</dbReference>
<dbReference type="EMBL" id="CAJNYD010000051">
    <property type="protein sequence ID" value="CAF3196073.1"/>
    <property type="molecule type" value="Genomic_DNA"/>
</dbReference>
<evidence type="ECO:0000313" key="6">
    <source>
        <dbReference type="EMBL" id="CAF3508095.1"/>
    </source>
</evidence>
<dbReference type="InterPro" id="IPR012337">
    <property type="entry name" value="RNaseH-like_sf"/>
</dbReference>
<dbReference type="InterPro" id="IPR041588">
    <property type="entry name" value="Integrase_H2C2"/>
</dbReference>
<gene>
    <name evidence="3" type="ORF">FME351_LOCUS577</name>
    <name evidence="4" type="ORF">GRG538_LOCUS8658</name>
    <name evidence="7" type="ORF">HFQ381_LOCUS9472</name>
    <name evidence="6" type="ORF">KIK155_LOCUS16189</name>
    <name evidence="2" type="ORF">LUA448_LOCUS1913</name>
    <name evidence="10" type="ORF">QYT958_LOCUS16778</name>
    <name evidence="5" type="ORF">TIS948_LOCUS30791</name>
    <name evidence="11" type="ORF">TOA249_LOCUS27952</name>
    <name evidence="9" type="ORF">TSG867_LOCUS17907</name>
    <name evidence="8" type="ORF">UJA718_LOCUS23293</name>
</gene>
<dbReference type="EMBL" id="CAJOBS010003718">
    <property type="protein sequence ID" value="CAF4864203.1"/>
    <property type="molecule type" value="Genomic_DNA"/>
</dbReference>
<reference evidence="11" key="1">
    <citation type="submission" date="2021-02" db="EMBL/GenBank/DDBJ databases">
        <authorList>
            <person name="Nowell W R."/>
        </authorList>
    </citation>
    <scope>NUCLEOTIDE SEQUENCE</scope>
</reference>
<dbReference type="EMBL" id="CAJOBP010005025">
    <property type="protein sequence ID" value="CAF4458197.1"/>
    <property type="molecule type" value="Genomic_DNA"/>
</dbReference>
<dbReference type="PANTHER" id="PTHR37984:SF5">
    <property type="entry name" value="PROTEIN NYNRIN-LIKE"/>
    <property type="match status" value="1"/>
</dbReference>
<dbReference type="Proteomes" id="UP000663833">
    <property type="component" value="Unassembled WGS sequence"/>
</dbReference>
<dbReference type="AlphaFoldDB" id="A0A821SVM8"/>
<dbReference type="PROSITE" id="PS50994">
    <property type="entry name" value="INTEGRASE"/>
    <property type="match status" value="1"/>
</dbReference>
<evidence type="ECO:0000313" key="4">
    <source>
        <dbReference type="EMBL" id="CAF3386088.1"/>
    </source>
</evidence>
<dbReference type="EMBL" id="CAJOBR010002464">
    <property type="protein sequence ID" value="CAF4683715.1"/>
    <property type="molecule type" value="Genomic_DNA"/>
</dbReference>
<proteinExistence type="predicted"/>
<dbReference type="SUPFAM" id="SSF53098">
    <property type="entry name" value="Ribonuclease H-like"/>
    <property type="match status" value="1"/>
</dbReference>
<protein>
    <recommendedName>
        <fullName evidence="1">Integrase catalytic domain-containing protein</fullName>
    </recommendedName>
</protein>
<evidence type="ECO:0000313" key="3">
    <source>
        <dbReference type="EMBL" id="CAF3312790.1"/>
    </source>
</evidence>
<dbReference type="EMBL" id="CAJNYT010000967">
    <property type="protein sequence ID" value="CAF3386088.1"/>
    <property type="molecule type" value="Genomic_DNA"/>
</dbReference>
<evidence type="ECO:0000313" key="11">
    <source>
        <dbReference type="EMBL" id="CAF4864203.1"/>
    </source>
</evidence>
<evidence type="ECO:0000259" key="1">
    <source>
        <dbReference type="PROSITE" id="PS50994"/>
    </source>
</evidence>
<dbReference type="Pfam" id="PF00665">
    <property type="entry name" value="rve"/>
    <property type="match status" value="1"/>
</dbReference>
<evidence type="ECO:0000313" key="12">
    <source>
        <dbReference type="Proteomes" id="UP000663838"/>
    </source>
</evidence>
<dbReference type="Proteomes" id="UP000663865">
    <property type="component" value="Unassembled WGS sequence"/>
</dbReference>
<evidence type="ECO:0000313" key="9">
    <source>
        <dbReference type="EMBL" id="CAF4462167.1"/>
    </source>
</evidence>
<dbReference type="EMBL" id="CAJNYU010000011">
    <property type="protein sequence ID" value="CAF3312790.1"/>
    <property type="molecule type" value="Genomic_DNA"/>
</dbReference>
<dbReference type="EMBL" id="CAJOBO010000498">
    <property type="protein sequence ID" value="CAF4234946.1"/>
    <property type="molecule type" value="Genomic_DNA"/>
</dbReference>
<dbReference type="Gene3D" id="3.30.420.10">
    <property type="entry name" value="Ribonuclease H-like superfamily/Ribonuclease H"/>
    <property type="match status" value="1"/>
</dbReference>
<dbReference type="Proteomes" id="UP000663825">
    <property type="component" value="Unassembled WGS sequence"/>
</dbReference>
<dbReference type="EMBL" id="CAJOBQ010001165">
    <property type="protein sequence ID" value="CAF4462167.1"/>
    <property type="molecule type" value="Genomic_DNA"/>
</dbReference>
<sequence length="575" mass="65007">METGASTVQDNNEKNFYENVDKYINSLSKKFRDKSVIKQQVYNDILKCLLLPKGTSSDPYSSAFVYWSKQKFLLIKVAGIDIVVCAKLKKPVCVYEAFYNVINEAHTNVSHGGREKTSSELNSQYSWIPRFCIEIFLKQCIPCQTRKPIKQHVASKPIISLGVMTRLQIDLIDMRTRPDKISSDLVYCWILNCIDHFSKFSWAFPLKTKSADEVATRLRELFFVFGPPRLLHSDNGREFVSSVITELKVLFRDLCFIRGRPRHPQSQGCIERANGVLCDALGKWMCTNNSSNWSYGLLPVVYGLNTRKSTVTKATPYEVMFGQQPRSDSDFWKLVHQSGIDDEEDLPTPIDELNDDLIEDRDDNPINLDEVVDTDIVDLVRQLSDNVSSISLINAPAASSTKTTTSTKHSTIRKAATDHYLATANKKMKLHQDSIKLVANNFDLNDCVGIEIHSADRTNTDPKYLPCIISEKFEKNNIFLFKLICQYGILDHTFEAGQFVNLKEACPNELKNLDISNLKPITIIAATKLYSRGSTTGQTCNCRGKCATKICPCKRENVFCSTKCHSKRGGCSNMD</sequence>
<evidence type="ECO:0000313" key="8">
    <source>
        <dbReference type="EMBL" id="CAF4458197.1"/>
    </source>
</evidence>
<dbReference type="InterPro" id="IPR036397">
    <property type="entry name" value="RNaseH_sf"/>
</dbReference>
<dbReference type="Pfam" id="PF17921">
    <property type="entry name" value="Integrase_H2C2"/>
    <property type="match status" value="1"/>
</dbReference>
<dbReference type="Proteomes" id="UP000663872">
    <property type="component" value="Unassembled WGS sequence"/>
</dbReference>
<dbReference type="GO" id="GO:0015074">
    <property type="term" value="P:DNA integration"/>
    <property type="evidence" value="ECO:0007669"/>
    <property type="project" value="InterPro"/>
</dbReference>
<dbReference type="PANTHER" id="PTHR37984">
    <property type="entry name" value="PROTEIN CBG26694"/>
    <property type="match status" value="1"/>
</dbReference>
<dbReference type="EMBL" id="CAJNXB010005665">
    <property type="protein sequence ID" value="CAF3436356.1"/>
    <property type="molecule type" value="Genomic_DNA"/>
</dbReference>